<keyword evidence="2" id="KW-1133">Transmembrane helix</keyword>
<keyword evidence="2" id="KW-0812">Transmembrane</keyword>
<feature type="compositionally biased region" description="Polar residues" evidence="1">
    <location>
        <begin position="30"/>
        <end position="73"/>
    </location>
</feature>
<feature type="transmembrane region" description="Helical" evidence="2">
    <location>
        <begin position="427"/>
        <end position="445"/>
    </location>
</feature>
<sequence>MSNAVTAQPVSHSENGIQPPVSNGREPLNYRSSLGGSENNQPQSIPSHTAGGQAQLSNSPTSGNVGSSGQNTLQDDKERNGQNTSKAGGEKQGKPNVQPFEHGFWDPSLKQLRAIYFKPVIMTTVLMMVIVWGFLSIYWGSLWKEQDLSPNLQVMVVNYDSGDIGQSIVQALNQSNYGARPHPTYVFLEPSEYPDDTAIMNAIEPNELYWGAVHIMQDATNRLTTARANGDASWNPSAVVTITTATARNYAVVPSIVLSPTQSTLSKAIASLNARLTGDFVSASASNQGVLTAAARAPQTLGNPVGLTVREIRPWDVPVAIAPTFVGLIYLVILTFQITMASFGARQPIQKFLTLRSIIAMRILTPVLSYIPISLMYTLLNIPFKLPYGATFPYGGGVMVWWCVSYTGMLVLGLAMESMITIVGVKFIGIFMVFFIVSNVSVANFPPALSPSFYKYGYAMPFYNLRQIYLTILFNVGKRVWILKYVGILWAWLALIFLTFPIVIWYDHRKRHHDWKNQLSINEGPS</sequence>
<feature type="compositionally biased region" description="Polar residues" evidence="1">
    <location>
        <begin position="1"/>
        <end position="16"/>
    </location>
</feature>
<evidence type="ECO:0000313" key="4">
    <source>
        <dbReference type="EMBL" id="WFD44778.1"/>
    </source>
</evidence>
<evidence type="ECO:0000256" key="2">
    <source>
        <dbReference type="SAM" id="Phobius"/>
    </source>
</evidence>
<feature type="region of interest" description="Disordered" evidence="1">
    <location>
        <begin position="1"/>
        <end position="102"/>
    </location>
</feature>
<name>A0AAF0F8T6_9BASI</name>
<proteinExistence type="predicted"/>
<dbReference type="PANTHER" id="PTHR34814:SF1">
    <property type="entry name" value="NITROSOGUANIDINE RESISTANCE PROTEIN SNG1"/>
    <property type="match status" value="1"/>
</dbReference>
<dbReference type="InterPro" id="IPR053001">
    <property type="entry name" value="MNNG_permease-like"/>
</dbReference>
<reference evidence="4" key="1">
    <citation type="submission" date="2023-02" db="EMBL/GenBank/DDBJ databases">
        <title>Mating type loci evolution in Malassezia.</title>
        <authorList>
            <person name="Coelho M.A."/>
        </authorList>
    </citation>
    <scope>NUCLEOTIDE SEQUENCE</scope>
    <source>
        <strain evidence="4">CBS 14136</strain>
    </source>
</reference>
<dbReference type="InterPro" id="IPR022703">
    <property type="entry name" value="DUF3533"/>
</dbReference>
<feature type="transmembrane region" description="Helical" evidence="2">
    <location>
        <begin position="482"/>
        <end position="506"/>
    </location>
</feature>
<feature type="transmembrane region" description="Helical" evidence="2">
    <location>
        <begin position="392"/>
        <end position="415"/>
    </location>
</feature>
<keyword evidence="2" id="KW-0472">Membrane</keyword>
<evidence type="ECO:0000313" key="5">
    <source>
        <dbReference type="Proteomes" id="UP001214628"/>
    </source>
</evidence>
<gene>
    <name evidence="4" type="ORF">MPSI1_003449</name>
</gene>
<dbReference type="Proteomes" id="UP001214628">
    <property type="component" value="Chromosome 5"/>
</dbReference>
<evidence type="ECO:0000256" key="1">
    <source>
        <dbReference type="SAM" id="MobiDB-lite"/>
    </source>
</evidence>
<organism evidence="4 5">
    <name type="scientific">Malassezia psittaci</name>
    <dbReference type="NCBI Taxonomy" id="1821823"/>
    <lineage>
        <taxon>Eukaryota</taxon>
        <taxon>Fungi</taxon>
        <taxon>Dikarya</taxon>
        <taxon>Basidiomycota</taxon>
        <taxon>Ustilaginomycotina</taxon>
        <taxon>Malasseziomycetes</taxon>
        <taxon>Malasseziales</taxon>
        <taxon>Malasseziaceae</taxon>
        <taxon>Malassezia</taxon>
    </lineage>
</organism>
<accession>A0AAF0F8T6</accession>
<dbReference type="AlphaFoldDB" id="A0AAF0F8T6"/>
<feature type="transmembrane region" description="Helical" evidence="2">
    <location>
        <begin position="120"/>
        <end position="139"/>
    </location>
</feature>
<dbReference type="GO" id="GO:0016020">
    <property type="term" value="C:membrane"/>
    <property type="evidence" value="ECO:0007669"/>
    <property type="project" value="TreeGrafter"/>
</dbReference>
<evidence type="ECO:0000259" key="3">
    <source>
        <dbReference type="Pfam" id="PF12051"/>
    </source>
</evidence>
<feature type="domain" description="DUF3533" evidence="3">
    <location>
        <begin position="124"/>
        <end position="497"/>
    </location>
</feature>
<feature type="transmembrane region" description="Helical" evidence="2">
    <location>
        <begin position="359"/>
        <end position="380"/>
    </location>
</feature>
<protein>
    <recommendedName>
        <fullName evidence="3">DUF3533 domain-containing protein</fullName>
    </recommendedName>
</protein>
<keyword evidence="5" id="KW-1185">Reference proteome</keyword>
<dbReference type="EMBL" id="CP118379">
    <property type="protein sequence ID" value="WFD44778.1"/>
    <property type="molecule type" value="Genomic_DNA"/>
</dbReference>
<dbReference type="Pfam" id="PF12051">
    <property type="entry name" value="DUF3533"/>
    <property type="match status" value="1"/>
</dbReference>
<feature type="transmembrane region" description="Helical" evidence="2">
    <location>
        <begin position="317"/>
        <end position="338"/>
    </location>
</feature>
<dbReference type="PANTHER" id="PTHR34814">
    <property type="entry name" value="NITROSOGUANIDINE RESISTANCE PROTEIN SNG1"/>
    <property type="match status" value="1"/>
</dbReference>